<protein>
    <submittedName>
        <fullName evidence="1">Uncharacterized protein</fullName>
    </submittedName>
</protein>
<reference evidence="1" key="1">
    <citation type="submission" date="2020-05" db="EMBL/GenBank/DDBJ databases">
        <title>Mycena genomes resolve the evolution of fungal bioluminescence.</title>
        <authorList>
            <person name="Tsai I.J."/>
        </authorList>
    </citation>
    <scope>NUCLEOTIDE SEQUENCE</scope>
    <source>
        <strain evidence="1">160909Yilan</strain>
    </source>
</reference>
<sequence length="157" mass="18283">MCIRYSIYIMPQTAHPVALIRLLYSTSLHEYVPPHQSDVHMYTARGPILHRLQPAFRLSWAEEGSIVFREQPARDLFRVARSAQVIVVIPKLSRRFASSLVCWWAIASSKLNFTVGSKDRRFQVWCRHLQLFSRHLYYCSFSVLNHSANSITRSFSV</sequence>
<dbReference type="EMBL" id="JACAZH010000090">
    <property type="protein sequence ID" value="KAF7326838.1"/>
    <property type="molecule type" value="Genomic_DNA"/>
</dbReference>
<organism evidence="1 2">
    <name type="scientific">Mycena sanguinolenta</name>
    <dbReference type="NCBI Taxonomy" id="230812"/>
    <lineage>
        <taxon>Eukaryota</taxon>
        <taxon>Fungi</taxon>
        <taxon>Dikarya</taxon>
        <taxon>Basidiomycota</taxon>
        <taxon>Agaricomycotina</taxon>
        <taxon>Agaricomycetes</taxon>
        <taxon>Agaricomycetidae</taxon>
        <taxon>Agaricales</taxon>
        <taxon>Marasmiineae</taxon>
        <taxon>Mycenaceae</taxon>
        <taxon>Mycena</taxon>
    </lineage>
</organism>
<accession>A0A8H6WT74</accession>
<comment type="caution">
    <text evidence="1">The sequence shown here is derived from an EMBL/GenBank/DDBJ whole genome shotgun (WGS) entry which is preliminary data.</text>
</comment>
<dbReference type="Proteomes" id="UP000623467">
    <property type="component" value="Unassembled WGS sequence"/>
</dbReference>
<keyword evidence="2" id="KW-1185">Reference proteome</keyword>
<name>A0A8H6WT74_9AGAR</name>
<dbReference type="AlphaFoldDB" id="A0A8H6WT74"/>
<gene>
    <name evidence="1" type="ORF">MSAN_02494400</name>
</gene>
<evidence type="ECO:0000313" key="1">
    <source>
        <dbReference type="EMBL" id="KAF7326838.1"/>
    </source>
</evidence>
<proteinExistence type="predicted"/>
<evidence type="ECO:0000313" key="2">
    <source>
        <dbReference type="Proteomes" id="UP000623467"/>
    </source>
</evidence>